<dbReference type="AlphaFoldDB" id="A0A7X6I7P9"/>
<accession>A0A7X6I7P9</accession>
<reference evidence="1 2" key="1">
    <citation type="journal article" date="2020" name="Nature">
        <title>Bacterial chemolithoautotrophy via manganese oxidation.</title>
        <authorList>
            <person name="Yu H."/>
            <person name="Leadbetter J.R."/>
        </authorList>
    </citation>
    <scope>NUCLEOTIDE SEQUENCE [LARGE SCALE GENOMIC DNA]</scope>
    <source>
        <strain evidence="1 2">RBP-1</strain>
    </source>
</reference>
<gene>
    <name evidence="1" type="ORF">RAMLITH_17165</name>
</gene>
<name>A0A7X6I7P9_9BURK</name>
<keyword evidence="2" id="KW-1185">Reference proteome</keyword>
<proteinExistence type="predicted"/>
<evidence type="ECO:0000313" key="2">
    <source>
        <dbReference type="Proteomes" id="UP000521868"/>
    </source>
</evidence>
<organism evidence="1 2">
    <name type="scientific">Ramlibacter lithotrophicus</name>
    <dbReference type="NCBI Taxonomy" id="2606681"/>
    <lineage>
        <taxon>Bacteria</taxon>
        <taxon>Pseudomonadati</taxon>
        <taxon>Pseudomonadota</taxon>
        <taxon>Betaproteobacteria</taxon>
        <taxon>Burkholderiales</taxon>
        <taxon>Comamonadaceae</taxon>
        <taxon>Ramlibacter</taxon>
    </lineage>
</organism>
<sequence length="313" mass="30782">MNVFADSLIQELDMSNSLSMIRLTSLVAAFTAVLALAACGGGGGDIVGTGGTGVISGEVVKGPVANAAVTAFAVSGGQVGAQLGTAATDTSGRFMMDIGSYAGALMLRASGGSYKDEATGQVMSMGAEIMTATIPSVGAGSTTTVQVTPVTAMAQAMAQRMGGGMTEANITAANAAMGAYFGINDILRVQPMNPLVVGSGATATQDSRNYGMTLAAMSQYARTAGMSASSALVTAMMKDASDGVMDGSAAGAQIQMGMGGMMGGSSMMPATAGSSGLAAALTSYMNSGANMSGLNPSDVAALIQRLTTSTGRI</sequence>
<protein>
    <submittedName>
        <fullName evidence="1">Uncharacterized protein</fullName>
    </submittedName>
</protein>
<comment type="caution">
    <text evidence="1">The sequence shown here is derived from an EMBL/GenBank/DDBJ whole genome shotgun (WGS) entry which is preliminary data.</text>
</comment>
<dbReference type="Proteomes" id="UP000521868">
    <property type="component" value="Unassembled WGS sequence"/>
</dbReference>
<dbReference type="EMBL" id="VTOX01000006">
    <property type="protein sequence ID" value="NKE67555.1"/>
    <property type="molecule type" value="Genomic_DNA"/>
</dbReference>
<evidence type="ECO:0000313" key="1">
    <source>
        <dbReference type="EMBL" id="NKE67555.1"/>
    </source>
</evidence>
<dbReference type="RefSeq" id="WP_168108672.1">
    <property type="nucleotide sequence ID" value="NZ_VTOX01000006.1"/>
</dbReference>